<feature type="domain" description="EF-hand" evidence="3">
    <location>
        <begin position="70"/>
        <end position="105"/>
    </location>
</feature>
<dbReference type="InterPro" id="IPR002048">
    <property type="entry name" value="EF_hand_dom"/>
</dbReference>
<evidence type="ECO:0000313" key="5">
    <source>
        <dbReference type="Proteomes" id="UP000708148"/>
    </source>
</evidence>
<dbReference type="InterPro" id="IPR018247">
    <property type="entry name" value="EF_Hand_1_Ca_BS"/>
</dbReference>
<evidence type="ECO:0000256" key="2">
    <source>
        <dbReference type="SAM" id="MobiDB-lite"/>
    </source>
</evidence>
<organism evidence="4 5">
    <name type="scientific">Ostreobium quekettii</name>
    <dbReference type="NCBI Taxonomy" id="121088"/>
    <lineage>
        <taxon>Eukaryota</taxon>
        <taxon>Viridiplantae</taxon>
        <taxon>Chlorophyta</taxon>
        <taxon>core chlorophytes</taxon>
        <taxon>Ulvophyceae</taxon>
        <taxon>TCBD clade</taxon>
        <taxon>Bryopsidales</taxon>
        <taxon>Ostreobineae</taxon>
        <taxon>Ostreobiaceae</taxon>
        <taxon>Ostreobium</taxon>
    </lineage>
</organism>
<dbReference type="EMBL" id="CAJHUC010001462">
    <property type="protein sequence ID" value="CAD7701223.1"/>
    <property type="molecule type" value="Genomic_DNA"/>
</dbReference>
<dbReference type="Pfam" id="PF13405">
    <property type="entry name" value="EF-hand_6"/>
    <property type="match status" value="1"/>
</dbReference>
<protein>
    <recommendedName>
        <fullName evidence="3">EF-hand domain-containing protein</fullName>
    </recommendedName>
</protein>
<evidence type="ECO:0000256" key="1">
    <source>
        <dbReference type="ARBA" id="ARBA00022837"/>
    </source>
</evidence>
<name>A0A8S1J5G2_9CHLO</name>
<feature type="compositionally biased region" description="Low complexity" evidence="2">
    <location>
        <begin position="22"/>
        <end position="34"/>
    </location>
</feature>
<dbReference type="Proteomes" id="UP000708148">
    <property type="component" value="Unassembled WGS sequence"/>
</dbReference>
<dbReference type="OrthoDB" id="26525at2759"/>
<dbReference type="GO" id="GO:0005509">
    <property type="term" value="F:calcium ion binding"/>
    <property type="evidence" value="ECO:0007669"/>
    <property type="project" value="InterPro"/>
</dbReference>
<feature type="region of interest" description="Disordered" evidence="2">
    <location>
        <begin position="1"/>
        <end position="46"/>
    </location>
</feature>
<keyword evidence="5" id="KW-1185">Reference proteome</keyword>
<keyword evidence="1" id="KW-0106">Calcium</keyword>
<sequence length="175" mass="19287">MSFAQVATPRGGARPALPRPVRPQSSSRVRAAPPEKASGKIEPPSFAQVPGLREFAAALQTRRRHIPSQTYADPLMRLFDEFDTDHDGRLTAAEVAAALKSRQVDLSEDLAQLYIDGAHGLWPPFGPLGAGADWQRAFWTWRSWKNNGGVSVRDECSDATRFKPSIPRLAMRPAQ</sequence>
<gene>
    <name evidence="4" type="ORF">OSTQU699_LOCUS6582</name>
</gene>
<dbReference type="PROSITE" id="PS50222">
    <property type="entry name" value="EF_HAND_2"/>
    <property type="match status" value="1"/>
</dbReference>
<proteinExistence type="predicted"/>
<comment type="caution">
    <text evidence="4">The sequence shown here is derived from an EMBL/GenBank/DDBJ whole genome shotgun (WGS) entry which is preliminary data.</text>
</comment>
<dbReference type="AlphaFoldDB" id="A0A8S1J5G2"/>
<dbReference type="SUPFAM" id="SSF47473">
    <property type="entry name" value="EF-hand"/>
    <property type="match status" value="1"/>
</dbReference>
<reference evidence="4" key="1">
    <citation type="submission" date="2020-12" db="EMBL/GenBank/DDBJ databases">
        <authorList>
            <person name="Iha C."/>
        </authorList>
    </citation>
    <scope>NUCLEOTIDE SEQUENCE</scope>
</reference>
<evidence type="ECO:0000313" key="4">
    <source>
        <dbReference type="EMBL" id="CAD7701223.1"/>
    </source>
</evidence>
<dbReference type="Gene3D" id="1.10.238.10">
    <property type="entry name" value="EF-hand"/>
    <property type="match status" value="1"/>
</dbReference>
<evidence type="ECO:0000259" key="3">
    <source>
        <dbReference type="PROSITE" id="PS50222"/>
    </source>
</evidence>
<dbReference type="PROSITE" id="PS00018">
    <property type="entry name" value="EF_HAND_1"/>
    <property type="match status" value="1"/>
</dbReference>
<accession>A0A8S1J5G2</accession>
<dbReference type="InterPro" id="IPR011992">
    <property type="entry name" value="EF-hand-dom_pair"/>
</dbReference>